<proteinExistence type="predicted"/>
<protein>
    <submittedName>
        <fullName evidence="1">Uncharacterized protein</fullName>
    </submittedName>
</protein>
<dbReference type="Proteomes" id="UP000323046">
    <property type="component" value="Chromosome"/>
</dbReference>
<gene>
    <name evidence="1" type="ORF">DEJ47_35675</name>
</gene>
<reference evidence="1 2" key="1">
    <citation type="submission" date="2018-05" db="EMBL/GenBank/DDBJ databases">
        <title>Streptomyces venezuelae.</title>
        <authorList>
            <person name="Kim W."/>
            <person name="Lee N."/>
            <person name="Cho B.-K."/>
        </authorList>
    </citation>
    <scope>NUCLEOTIDE SEQUENCE [LARGE SCALE GENOMIC DNA]</scope>
    <source>
        <strain evidence="1 2">ATCC 14583</strain>
    </source>
</reference>
<sequence>MDAREAAAALRAAGVADGYYWIDGVHEPSPTPPDFVYLRRDGGGAGEAGEWEVGTYERGTHQPLARYGDEAAACAHLLRQLIRARPEPGERP</sequence>
<organism evidence="1 2">
    <name type="scientific">Streptomyces venezuelae</name>
    <dbReference type="NCBI Taxonomy" id="54571"/>
    <lineage>
        <taxon>Bacteria</taxon>
        <taxon>Bacillati</taxon>
        <taxon>Actinomycetota</taxon>
        <taxon>Actinomycetes</taxon>
        <taxon>Kitasatosporales</taxon>
        <taxon>Streptomycetaceae</taxon>
        <taxon>Streptomyces</taxon>
    </lineage>
</organism>
<dbReference type="OrthoDB" id="5196941at2"/>
<evidence type="ECO:0000313" key="2">
    <source>
        <dbReference type="Proteomes" id="UP000323046"/>
    </source>
</evidence>
<dbReference type="EMBL" id="CP029193">
    <property type="protein sequence ID" value="QES31050.1"/>
    <property type="molecule type" value="Genomic_DNA"/>
</dbReference>
<evidence type="ECO:0000313" key="1">
    <source>
        <dbReference type="EMBL" id="QES31050.1"/>
    </source>
</evidence>
<dbReference type="AlphaFoldDB" id="A0A5P2BM65"/>
<accession>A0A5P2BM65</accession>
<dbReference type="RefSeq" id="WP_150175242.1">
    <property type="nucleotide sequence ID" value="NZ_CP029193.1"/>
</dbReference>
<keyword evidence="2" id="KW-1185">Reference proteome</keyword>
<name>A0A5P2BM65_STRVZ</name>